<gene>
    <name evidence="2" type="ORF">PRELSG_1464500</name>
</gene>
<dbReference type="Proteomes" id="UP000220158">
    <property type="component" value="Chromosome 14"/>
</dbReference>
<dbReference type="InterPro" id="IPR013108">
    <property type="entry name" value="Amidohydro_3"/>
</dbReference>
<dbReference type="SUPFAM" id="SSF51556">
    <property type="entry name" value="Metallo-dependent hydrolases"/>
    <property type="match status" value="1"/>
</dbReference>
<dbReference type="EMBL" id="LN835309">
    <property type="protein sequence ID" value="CRH02910.1"/>
    <property type="molecule type" value="Genomic_DNA"/>
</dbReference>
<feature type="domain" description="Amidohydrolase 3" evidence="1">
    <location>
        <begin position="63"/>
        <end position="646"/>
    </location>
</feature>
<dbReference type="GeneID" id="39739077"/>
<dbReference type="RefSeq" id="XP_028535430.1">
    <property type="nucleotide sequence ID" value="XM_028679748.1"/>
</dbReference>
<dbReference type="OMA" id="MRIFHTE"/>
<dbReference type="InterPro" id="IPR011059">
    <property type="entry name" value="Metal-dep_hydrolase_composite"/>
</dbReference>
<dbReference type="Gene3D" id="2.30.40.10">
    <property type="entry name" value="Urease, subunit C, domain 1"/>
    <property type="match status" value="2"/>
</dbReference>
<dbReference type="OrthoDB" id="3501663at2759"/>
<dbReference type="AlphaFoldDB" id="A0A1J1HCV1"/>
<dbReference type="Gene3D" id="3.20.20.140">
    <property type="entry name" value="Metal-dependent hydrolases"/>
    <property type="match status" value="2"/>
</dbReference>
<dbReference type="PANTHER" id="PTHR22642:SF2">
    <property type="entry name" value="PROTEIN LONG AFTER FAR-RED 3"/>
    <property type="match status" value="1"/>
</dbReference>
<evidence type="ECO:0000259" key="1">
    <source>
        <dbReference type="Pfam" id="PF07969"/>
    </source>
</evidence>
<evidence type="ECO:0000313" key="2">
    <source>
        <dbReference type="EMBL" id="CRH02910.1"/>
    </source>
</evidence>
<keyword evidence="2" id="KW-0378">Hydrolase</keyword>
<sequence length="652" mass="76074">MRTLIKDAYVWSWCAKTVENLKNNKFNYYNGEFKKRDFLVDNNKIILNFNINDEKDINVLSFKDKYIIPGLADSHMHLAWTSEVNEFCDLSYCQDYNDIKNTLQRYYDKKKKESKNNEYKGAIVGLGYKSFNKEGKTILDRFKLDELFENNRVVILSVCLHFAVLNTKALRHYDLLKYENEGTILENVCYYKNENELKNSNLIRGNSVRILNGIIKELLVQDIYLNLLSENLNELLRIEKIKKLINQLIKTGLTSVQTCDQNVGEIYNKLDLQDLLNMRIFHTEFSNFIFEYLFKYYDINENEANCYKHLLNSLQNDKDRNLVIKKLRERFFFYDNQIRNEESNNSYNNKNERSLFNCDRIKFFCDGSLGGKNCAVYKPFKNASDEINANYGDLTEPLLLSDKLKIVKLLNLRMEMHSIGDRCADFILNEVSDVLKNPDRLIIVHAQLLNKNAIEKIKQLKVLISLQPSFLPSDYNYILSYIDNSYRECSYLCKTLMDNNIIISGGSDSPVEVYSPIKGIFDCMFRQVAHVLPLSFIEAAFTDDILVEKKKELDDNIKNIKSIIENSYDEKERLSFAEALAIYTINPAYLVKAEFFNENNKIKLGAIEEDSCADFVVLDKDISKNSEINLLTCRINQVWVDGKVRYSNLACE</sequence>
<dbReference type="Pfam" id="PF07969">
    <property type="entry name" value="Amidohydro_3"/>
    <property type="match status" value="1"/>
</dbReference>
<dbReference type="KEGG" id="prel:PRELSG_1464500"/>
<dbReference type="GO" id="GO:0016810">
    <property type="term" value="F:hydrolase activity, acting on carbon-nitrogen (but not peptide) bonds"/>
    <property type="evidence" value="ECO:0007669"/>
    <property type="project" value="InterPro"/>
</dbReference>
<organism evidence="2 3">
    <name type="scientific">Plasmodium relictum</name>
    <dbReference type="NCBI Taxonomy" id="85471"/>
    <lineage>
        <taxon>Eukaryota</taxon>
        <taxon>Sar</taxon>
        <taxon>Alveolata</taxon>
        <taxon>Apicomplexa</taxon>
        <taxon>Aconoidasida</taxon>
        <taxon>Haemosporida</taxon>
        <taxon>Plasmodiidae</taxon>
        <taxon>Plasmodium</taxon>
        <taxon>Plasmodium (Haemamoeba)</taxon>
    </lineage>
</organism>
<dbReference type="VEuPathDB" id="PlasmoDB:PRELSG_1464500"/>
<dbReference type="Gene3D" id="3.10.310.70">
    <property type="match status" value="1"/>
</dbReference>
<dbReference type="PANTHER" id="PTHR22642">
    <property type="entry name" value="IMIDAZOLONEPROPIONASE"/>
    <property type="match status" value="1"/>
</dbReference>
<name>A0A1J1HCV1_PLARL</name>
<keyword evidence="3" id="KW-1185">Reference proteome</keyword>
<protein>
    <submittedName>
        <fullName evidence="2">Amidohydrolase, putative</fullName>
    </submittedName>
</protein>
<reference evidence="2 3" key="1">
    <citation type="submission" date="2015-04" db="EMBL/GenBank/DDBJ databases">
        <authorList>
            <consortium name="Pathogen Informatics"/>
        </authorList>
    </citation>
    <scope>NUCLEOTIDE SEQUENCE [LARGE SCALE GENOMIC DNA]</scope>
    <source>
        <strain evidence="2 3">SGS1</strain>
    </source>
</reference>
<dbReference type="InterPro" id="IPR032466">
    <property type="entry name" value="Metal_Hydrolase"/>
</dbReference>
<evidence type="ECO:0000313" key="3">
    <source>
        <dbReference type="Proteomes" id="UP000220158"/>
    </source>
</evidence>
<accession>A0A1J1HCV1</accession>
<dbReference type="SUPFAM" id="SSF51338">
    <property type="entry name" value="Composite domain of metallo-dependent hydrolases"/>
    <property type="match status" value="1"/>
</dbReference>
<proteinExistence type="predicted"/>